<keyword evidence="4" id="KW-1185">Reference proteome</keyword>
<comment type="similarity">
    <text evidence="1">Belongs to the peptidase M13 family.</text>
</comment>
<dbReference type="PROSITE" id="PS51885">
    <property type="entry name" value="NEPRILYSIN"/>
    <property type="match status" value="1"/>
</dbReference>
<dbReference type="Gene3D" id="3.40.390.10">
    <property type="entry name" value="Collagenase (Catalytic Domain)"/>
    <property type="match status" value="1"/>
</dbReference>
<accession>A0AAV2Z240</accession>
<dbReference type="GO" id="GO:0016485">
    <property type="term" value="P:protein processing"/>
    <property type="evidence" value="ECO:0007669"/>
    <property type="project" value="TreeGrafter"/>
</dbReference>
<dbReference type="PANTHER" id="PTHR11733">
    <property type="entry name" value="ZINC METALLOPROTEASE FAMILY M13 NEPRILYSIN-RELATED"/>
    <property type="match status" value="1"/>
</dbReference>
<evidence type="ECO:0000313" key="3">
    <source>
        <dbReference type="EMBL" id="DBA00099.1"/>
    </source>
</evidence>
<dbReference type="Pfam" id="PF01431">
    <property type="entry name" value="Peptidase_M13"/>
    <property type="match status" value="1"/>
</dbReference>
<dbReference type="PRINTS" id="PR00786">
    <property type="entry name" value="NEPRILYSIN"/>
</dbReference>
<evidence type="ECO:0000259" key="2">
    <source>
        <dbReference type="Pfam" id="PF01431"/>
    </source>
</evidence>
<dbReference type="EMBL" id="DAKRPA010000070">
    <property type="protein sequence ID" value="DBA00099.1"/>
    <property type="molecule type" value="Genomic_DNA"/>
</dbReference>
<evidence type="ECO:0000313" key="4">
    <source>
        <dbReference type="Proteomes" id="UP001146120"/>
    </source>
</evidence>
<proteinExistence type="inferred from homology"/>
<dbReference type="Proteomes" id="UP001146120">
    <property type="component" value="Unassembled WGS sequence"/>
</dbReference>
<dbReference type="PANTHER" id="PTHR11733:SF167">
    <property type="entry name" value="FI17812P1-RELATED"/>
    <property type="match status" value="1"/>
</dbReference>
<sequence>MSGATVNAYYSPLNNQIVLPIGILQSPFFDSSFPAAENLSAIGSFFGRELTHAFDSSGRMFDGDGNQNARWRQQPSSSAEPTACARTTVNGNNTIGENIADNGGIKLALEAYHTYVRDLPAPQNIKNDKRFFVSFAQNWSAKYRDEEVKKMVATSAHTPHMWRARGAVMNSAAFATTFQCAPNKVEIRAPCVRVADVPKHDANREMREGPTQVRELWVGERLQKTRDNKQKVHKSSQCV</sequence>
<evidence type="ECO:0000256" key="1">
    <source>
        <dbReference type="ARBA" id="ARBA00007357"/>
    </source>
</evidence>
<organism evidence="3 4">
    <name type="scientific">Lagenidium giganteum</name>
    <dbReference type="NCBI Taxonomy" id="4803"/>
    <lineage>
        <taxon>Eukaryota</taxon>
        <taxon>Sar</taxon>
        <taxon>Stramenopiles</taxon>
        <taxon>Oomycota</taxon>
        <taxon>Peronosporomycetes</taxon>
        <taxon>Pythiales</taxon>
        <taxon>Pythiaceae</taxon>
    </lineage>
</organism>
<dbReference type="GO" id="GO:0005886">
    <property type="term" value="C:plasma membrane"/>
    <property type="evidence" value="ECO:0007669"/>
    <property type="project" value="TreeGrafter"/>
</dbReference>
<name>A0AAV2Z240_9STRA</name>
<dbReference type="InterPro" id="IPR018497">
    <property type="entry name" value="Peptidase_M13_C"/>
</dbReference>
<dbReference type="InterPro" id="IPR000718">
    <property type="entry name" value="Peptidase_M13"/>
</dbReference>
<protein>
    <recommendedName>
        <fullName evidence="2">Peptidase M13 C-terminal domain-containing protein</fullName>
    </recommendedName>
</protein>
<feature type="domain" description="Peptidase M13 C-terminal" evidence="2">
    <location>
        <begin position="7"/>
        <end position="187"/>
    </location>
</feature>
<dbReference type="GO" id="GO:0004222">
    <property type="term" value="F:metalloendopeptidase activity"/>
    <property type="evidence" value="ECO:0007669"/>
    <property type="project" value="InterPro"/>
</dbReference>
<reference evidence="3" key="1">
    <citation type="submission" date="2022-11" db="EMBL/GenBank/DDBJ databases">
        <authorList>
            <person name="Morgan W.R."/>
            <person name="Tartar A."/>
        </authorList>
    </citation>
    <scope>NUCLEOTIDE SEQUENCE</scope>
    <source>
        <strain evidence="3">ARSEF 373</strain>
    </source>
</reference>
<reference evidence="3" key="2">
    <citation type="journal article" date="2023" name="Microbiol Resour">
        <title>Decontamination and Annotation of the Draft Genome Sequence of the Oomycete Lagenidium giganteum ARSEF 373.</title>
        <authorList>
            <person name="Morgan W.R."/>
            <person name="Tartar A."/>
        </authorList>
    </citation>
    <scope>NUCLEOTIDE SEQUENCE</scope>
    <source>
        <strain evidence="3">ARSEF 373</strain>
    </source>
</reference>
<gene>
    <name evidence="3" type="ORF">N0F65_000390</name>
</gene>
<dbReference type="InterPro" id="IPR024079">
    <property type="entry name" value="MetalloPept_cat_dom_sf"/>
</dbReference>
<dbReference type="SUPFAM" id="SSF55486">
    <property type="entry name" value="Metalloproteases ('zincins'), catalytic domain"/>
    <property type="match status" value="1"/>
</dbReference>
<comment type="caution">
    <text evidence="3">The sequence shown here is derived from an EMBL/GenBank/DDBJ whole genome shotgun (WGS) entry which is preliminary data.</text>
</comment>
<dbReference type="AlphaFoldDB" id="A0AAV2Z240"/>